<evidence type="ECO:0000313" key="1">
    <source>
        <dbReference type="EMBL" id="KAK1849251.1"/>
    </source>
</evidence>
<comment type="caution">
    <text evidence="1">The sequence shown here is derived from an EMBL/GenBank/DDBJ whole genome shotgun (WGS) entry which is preliminary data.</text>
</comment>
<keyword evidence="2" id="KW-1185">Reference proteome</keyword>
<dbReference type="EMBL" id="JAQOWY010000148">
    <property type="protein sequence ID" value="KAK1849251.1"/>
    <property type="molecule type" value="Genomic_DNA"/>
</dbReference>
<evidence type="ECO:0000313" key="2">
    <source>
        <dbReference type="Proteomes" id="UP001243330"/>
    </source>
</evidence>
<accession>A0AAD9AJI5</accession>
<reference evidence="1" key="1">
    <citation type="submission" date="2023-01" db="EMBL/GenBank/DDBJ databases">
        <title>Colletotrichum chrysophilum M932 genome sequence.</title>
        <authorList>
            <person name="Baroncelli R."/>
        </authorList>
    </citation>
    <scope>NUCLEOTIDE SEQUENCE</scope>
    <source>
        <strain evidence="1">M932</strain>
    </source>
</reference>
<proteinExistence type="predicted"/>
<protein>
    <submittedName>
        <fullName evidence="1">Uncharacterized protein</fullName>
    </submittedName>
</protein>
<dbReference type="AlphaFoldDB" id="A0AAD9AJI5"/>
<dbReference type="Proteomes" id="UP001243330">
    <property type="component" value="Unassembled WGS sequence"/>
</dbReference>
<sequence>MFREIGCGVGGKQYGASFWKAFLHVFLLRSETADGDGGHGWESLPCSLSRSKCDNSGRGKIGGPMLTLQAYPFPLPPPCFRRFYHPATLTRRGTIHAAVGRREGVELGRRKNMRNALRARRDADTSFTWMREQAAPVPRRMKGALSLGGHYSPRRDSLAFLRHDLLTLRVCLVSELDSSRASIGAALASSCKLRSRRGARHAVFARYRREDGAMGFLSNILLLRPVCVHELPERDRAMD</sequence>
<gene>
    <name evidence="1" type="ORF">CCHR01_08085</name>
</gene>
<organism evidence="1 2">
    <name type="scientific">Colletotrichum chrysophilum</name>
    <dbReference type="NCBI Taxonomy" id="1836956"/>
    <lineage>
        <taxon>Eukaryota</taxon>
        <taxon>Fungi</taxon>
        <taxon>Dikarya</taxon>
        <taxon>Ascomycota</taxon>
        <taxon>Pezizomycotina</taxon>
        <taxon>Sordariomycetes</taxon>
        <taxon>Hypocreomycetidae</taxon>
        <taxon>Glomerellales</taxon>
        <taxon>Glomerellaceae</taxon>
        <taxon>Colletotrichum</taxon>
        <taxon>Colletotrichum gloeosporioides species complex</taxon>
    </lineage>
</organism>
<name>A0AAD9AJI5_9PEZI</name>